<comment type="caution">
    <text evidence="1">The sequence shown here is derived from an EMBL/GenBank/DDBJ whole genome shotgun (WGS) entry which is preliminary data.</text>
</comment>
<gene>
    <name evidence="1" type="ORF">QX51_02610</name>
</gene>
<proteinExistence type="predicted"/>
<dbReference type="Proteomes" id="UP000031189">
    <property type="component" value="Unassembled WGS sequence"/>
</dbReference>
<reference evidence="1 2" key="1">
    <citation type="submission" date="2014-12" db="EMBL/GenBank/DDBJ databases">
        <title>Draft genome sequence of Terrisporobacter sp. 08-306576, isolated from the blood culture of a bacteremia patient.</title>
        <authorList>
            <person name="Lund L.C."/>
            <person name="Sydenham T.V."/>
            <person name="Hogh S.V."/>
            <person name="Skov M.N."/>
            <person name="Kemp M."/>
            <person name="Justesen U.S."/>
        </authorList>
    </citation>
    <scope>NUCLEOTIDE SEQUENCE [LARGE SCALE GENOMIC DNA]</scope>
    <source>
        <strain evidence="1 2">08-306576</strain>
    </source>
</reference>
<dbReference type="AlphaFoldDB" id="A0A0B3VNZ3"/>
<name>A0A0B3VNZ3_9FIRM</name>
<evidence type="ECO:0000313" key="1">
    <source>
        <dbReference type="EMBL" id="KHS58516.1"/>
    </source>
</evidence>
<accession>A0A0B3VNZ3</accession>
<evidence type="ECO:0000313" key="2">
    <source>
        <dbReference type="Proteomes" id="UP000031189"/>
    </source>
</evidence>
<dbReference type="OrthoDB" id="1756662at2"/>
<dbReference type="EMBL" id="JWHR01000031">
    <property type="protein sequence ID" value="KHS58516.1"/>
    <property type="molecule type" value="Genomic_DNA"/>
</dbReference>
<dbReference type="STRING" id="1577792.QX51_02610"/>
<organism evidence="1 2">
    <name type="scientific">Terrisporobacter othiniensis</name>
    <dbReference type="NCBI Taxonomy" id="1577792"/>
    <lineage>
        <taxon>Bacteria</taxon>
        <taxon>Bacillati</taxon>
        <taxon>Bacillota</taxon>
        <taxon>Clostridia</taxon>
        <taxon>Peptostreptococcales</taxon>
        <taxon>Peptostreptococcaceae</taxon>
        <taxon>Terrisporobacter</taxon>
    </lineage>
</organism>
<sequence length="189" mass="22515">MKNVIRILNIYEDSFRVNRYSKKPFRMIGLIDVDMEFYYGIERVTLAFYRSSGTNNNKIKGLWYPIVGIKVKEGKFTEFSEYINYVLTNTTLDGTAVKGWLAKSVFFGKQEGDWQISGFSNTKHCEELYYIGKTLDHFYNTKNYKLMKNLNTMEVNRVLSLTEKYHGNNHTQRENFERFIEDIFLEFKY</sequence>
<protein>
    <submittedName>
        <fullName evidence="1">Uncharacterized protein</fullName>
    </submittedName>
</protein>
<keyword evidence="2" id="KW-1185">Reference proteome</keyword>